<evidence type="ECO:0000256" key="2">
    <source>
        <dbReference type="ARBA" id="ARBA00004496"/>
    </source>
</evidence>
<feature type="non-terminal residue" evidence="9">
    <location>
        <position position="576"/>
    </location>
</feature>
<dbReference type="PANTHER" id="PTHR10527">
    <property type="entry name" value="IMPORTIN BETA"/>
    <property type="match status" value="1"/>
</dbReference>
<dbReference type="InterPro" id="IPR001494">
    <property type="entry name" value="Importin-beta_N"/>
</dbReference>
<gene>
    <name evidence="9" type="ORF">EZS28_025286</name>
</gene>
<evidence type="ECO:0000256" key="6">
    <source>
        <dbReference type="ARBA" id="ARBA00022927"/>
    </source>
</evidence>
<comment type="subcellular location">
    <subcellularLocation>
        <location evidence="2">Cytoplasm</location>
    </subcellularLocation>
    <subcellularLocation>
        <location evidence="1">Nucleus</location>
    </subcellularLocation>
</comment>
<dbReference type="Pfam" id="PF25574">
    <property type="entry name" value="TPR_IMB1"/>
    <property type="match status" value="1"/>
</dbReference>
<evidence type="ECO:0000256" key="1">
    <source>
        <dbReference type="ARBA" id="ARBA00004123"/>
    </source>
</evidence>
<sequence length="576" mass="65942">MDQVLSSNPQIDFTSLLMATTDQNLVAEAEEKIRQYEGDNIYLFLKGLANEIQDEQKPPTSRQVAGLLLYRSLTSTDSVQKARKIERWLSFPEEFRLQIKNMSLKGLASKVREICSSSAQVVSAIAVIEIPRGQWTELINKLLGQIQDQTSEVKESILRCLGFICQDIPDIKCIQDYSDAILTAVVSGMNQNQGEAVMLAATNALNNSLFFAQKNFEKENERNYIMEVVCQMISVGNHEIRLKALECIINISEYYYKYLQPYMERIFGLTIRLMADSIDEEEVKMAIEFWATICDIEISFRYNKFQPDKINLQLTRQASHHIVPVIIRILEQKDEEFQQEDFSRILAAADLLSKITQEVDKQIIDDIIKYMNENISSQDWHKRDAAIHSFGLILNEQSINKTQTQTLQLLPVIMKMLLSDQSEIVKNTASWTICQITKFHKVIVIQNVENVVNNLLQAFQSPKIALAVGEMFQPYLVETMNLSVLAAQQKSNQDGLQIKDPEDFIQNLQEAILMLWTYIIQGLINDNKIQLFQQYVEFVMSFVTLSVGNATSDLQLSSQYNPHQNTQFIFGVNVPI</sequence>
<evidence type="ECO:0000256" key="4">
    <source>
        <dbReference type="ARBA" id="ARBA00022490"/>
    </source>
</evidence>
<protein>
    <submittedName>
        <fullName evidence="9">Putative Importin subunit beta</fullName>
    </submittedName>
</protein>
<dbReference type="GO" id="GO:0006606">
    <property type="term" value="P:protein import into nucleus"/>
    <property type="evidence" value="ECO:0007669"/>
    <property type="project" value="InterPro"/>
</dbReference>
<proteinExistence type="predicted"/>
<keyword evidence="7" id="KW-0539">Nucleus</keyword>
<dbReference type="InterPro" id="IPR057672">
    <property type="entry name" value="TPR_IPO4/5"/>
</dbReference>
<dbReference type="GO" id="GO:0031267">
    <property type="term" value="F:small GTPase binding"/>
    <property type="evidence" value="ECO:0007669"/>
    <property type="project" value="InterPro"/>
</dbReference>
<organism evidence="9 10">
    <name type="scientific">Streblomastix strix</name>
    <dbReference type="NCBI Taxonomy" id="222440"/>
    <lineage>
        <taxon>Eukaryota</taxon>
        <taxon>Metamonada</taxon>
        <taxon>Preaxostyla</taxon>
        <taxon>Oxymonadida</taxon>
        <taxon>Streblomastigidae</taxon>
        <taxon>Streblomastix</taxon>
    </lineage>
</organism>
<dbReference type="InterPro" id="IPR011989">
    <property type="entry name" value="ARM-like"/>
</dbReference>
<feature type="domain" description="Importin N-terminal" evidence="8">
    <location>
        <begin position="29"/>
        <end position="109"/>
    </location>
</feature>
<dbReference type="PROSITE" id="PS50166">
    <property type="entry name" value="IMPORTIN_B_NT"/>
    <property type="match status" value="1"/>
</dbReference>
<reference evidence="9 10" key="1">
    <citation type="submission" date="2019-03" db="EMBL/GenBank/DDBJ databases">
        <title>Single cell metagenomics reveals metabolic interactions within the superorganism composed of flagellate Streblomastix strix and complex community of Bacteroidetes bacteria on its surface.</title>
        <authorList>
            <person name="Treitli S.C."/>
            <person name="Kolisko M."/>
            <person name="Husnik F."/>
            <person name="Keeling P."/>
            <person name="Hampl V."/>
        </authorList>
    </citation>
    <scope>NUCLEOTIDE SEQUENCE [LARGE SCALE GENOMIC DNA]</scope>
    <source>
        <strain evidence="9">ST1C</strain>
    </source>
</reference>
<dbReference type="EMBL" id="SNRW01008653">
    <property type="protein sequence ID" value="KAA6379186.1"/>
    <property type="molecule type" value="Genomic_DNA"/>
</dbReference>
<dbReference type="AlphaFoldDB" id="A0A5J4V9K5"/>
<evidence type="ECO:0000259" key="8">
    <source>
        <dbReference type="PROSITE" id="PS50166"/>
    </source>
</evidence>
<evidence type="ECO:0000256" key="7">
    <source>
        <dbReference type="ARBA" id="ARBA00023242"/>
    </source>
</evidence>
<keyword evidence="5" id="KW-0677">Repeat</keyword>
<dbReference type="InterPro" id="IPR040122">
    <property type="entry name" value="Importin_beta"/>
</dbReference>
<name>A0A5J4V9K5_9EUKA</name>
<dbReference type="OrthoDB" id="10263328at2759"/>
<keyword evidence="3" id="KW-0813">Transport</keyword>
<evidence type="ECO:0000256" key="5">
    <source>
        <dbReference type="ARBA" id="ARBA00022737"/>
    </source>
</evidence>
<dbReference type="SUPFAM" id="SSF48371">
    <property type="entry name" value="ARM repeat"/>
    <property type="match status" value="1"/>
</dbReference>
<dbReference type="Gene3D" id="1.25.10.10">
    <property type="entry name" value="Leucine-rich Repeat Variant"/>
    <property type="match status" value="1"/>
</dbReference>
<dbReference type="InterPro" id="IPR016024">
    <property type="entry name" value="ARM-type_fold"/>
</dbReference>
<keyword evidence="6" id="KW-0653">Protein transport</keyword>
<comment type="caution">
    <text evidence="9">The sequence shown here is derived from an EMBL/GenBank/DDBJ whole genome shotgun (WGS) entry which is preliminary data.</text>
</comment>
<accession>A0A5J4V9K5</accession>
<keyword evidence="4" id="KW-0963">Cytoplasm</keyword>
<evidence type="ECO:0000313" key="9">
    <source>
        <dbReference type="EMBL" id="KAA6379186.1"/>
    </source>
</evidence>
<dbReference type="Proteomes" id="UP000324800">
    <property type="component" value="Unassembled WGS sequence"/>
</dbReference>
<evidence type="ECO:0000256" key="3">
    <source>
        <dbReference type="ARBA" id="ARBA00022448"/>
    </source>
</evidence>
<dbReference type="GO" id="GO:0005737">
    <property type="term" value="C:cytoplasm"/>
    <property type="evidence" value="ECO:0007669"/>
    <property type="project" value="UniProtKB-SubCell"/>
</dbReference>
<dbReference type="InterPro" id="IPR058584">
    <property type="entry name" value="IMB1_TNPO1-like_TPR"/>
</dbReference>
<evidence type="ECO:0000313" key="10">
    <source>
        <dbReference type="Proteomes" id="UP000324800"/>
    </source>
</evidence>
<dbReference type="Pfam" id="PF25780">
    <property type="entry name" value="TPR_IPO5"/>
    <property type="match status" value="1"/>
</dbReference>